<proteinExistence type="predicted"/>
<keyword evidence="1" id="KW-1133">Transmembrane helix</keyword>
<name>A0ABQ6MYJ9_9STRA</name>
<protein>
    <submittedName>
        <fullName evidence="2">Uncharacterized protein</fullName>
    </submittedName>
</protein>
<dbReference type="Proteomes" id="UP001165060">
    <property type="component" value="Unassembled WGS sequence"/>
</dbReference>
<comment type="caution">
    <text evidence="2">The sequence shown here is derived from an EMBL/GenBank/DDBJ whole genome shotgun (WGS) entry which is preliminary data.</text>
</comment>
<keyword evidence="3" id="KW-1185">Reference proteome</keyword>
<accession>A0ABQ6MYJ9</accession>
<sequence length="275" mass="30863">MGMIGDGSMRGRVYHGEGPGVIGEYLDCCAGLHVALGFFCWWWPPFFLASVGYQIADSQGLNEGVSGHGAEPMEWTIGDCLEYMVGVALCISVQRLKPLHSLNPEELKKRLLNFFWARWGVEEGGTEPTKLISCVHVLLQVCILSYLLVGTHLLPEAVDSTDTVARYRLYTRCCSNIHVALGPSCWFLPLLFIIFLWVQFANVRTWNTEGTPFAGIAIEYFVGACMAATANRVEPMWTIQPRIIKKRLANLVWSRWGLDEEEDVLVGERSQMRSV</sequence>
<evidence type="ECO:0000313" key="3">
    <source>
        <dbReference type="Proteomes" id="UP001165060"/>
    </source>
</evidence>
<keyword evidence="1" id="KW-0472">Membrane</keyword>
<gene>
    <name evidence="2" type="ORF">TeGR_g4734</name>
</gene>
<organism evidence="2 3">
    <name type="scientific">Tetraparma gracilis</name>
    <dbReference type="NCBI Taxonomy" id="2962635"/>
    <lineage>
        <taxon>Eukaryota</taxon>
        <taxon>Sar</taxon>
        <taxon>Stramenopiles</taxon>
        <taxon>Ochrophyta</taxon>
        <taxon>Bolidophyceae</taxon>
        <taxon>Parmales</taxon>
        <taxon>Triparmaceae</taxon>
        <taxon>Tetraparma</taxon>
    </lineage>
</organism>
<dbReference type="EMBL" id="BRYB01003365">
    <property type="protein sequence ID" value="GMI35381.1"/>
    <property type="molecule type" value="Genomic_DNA"/>
</dbReference>
<feature type="transmembrane region" description="Helical" evidence="1">
    <location>
        <begin position="177"/>
        <end position="200"/>
    </location>
</feature>
<evidence type="ECO:0000256" key="1">
    <source>
        <dbReference type="SAM" id="Phobius"/>
    </source>
</evidence>
<keyword evidence="1" id="KW-0812">Transmembrane</keyword>
<feature type="transmembrane region" description="Helical" evidence="1">
    <location>
        <begin position="212"/>
        <end position="230"/>
    </location>
</feature>
<reference evidence="2 3" key="1">
    <citation type="journal article" date="2023" name="Commun. Biol.">
        <title>Genome analysis of Parmales, the sister group of diatoms, reveals the evolutionary specialization of diatoms from phago-mixotrophs to photoautotrophs.</title>
        <authorList>
            <person name="Ban H."/>
            <person name="Sato S."/>
            <person name="Yoshikawa S."/>
            <person name="Yamada K."/>
            <person name="Nakamura Y."/>
            <person name="Ichinomiya M."/>
            <person name="Sato N."/>
            <person name="Blanc-Mathieu R."/>
            <person name="Endo H."/>
            <person name="Kuwata A."/>
            <person name="Ogata H."/>
        </authorList>
    </citation>
    <scope>NUCLEOTIDE SEQUENCE [LARGE SCALE GENOMIC DNA]</scope>
</reference>
<evidence type="ECO:0000313" key="2">
    <source>
        <dbReference type="EMBL" id="GMI35381.1"/>
    </source>
</evidence>